<proteinExistence type="predicted"/>
<evidence type="ECO:0000259" key="1">
    <source>
        <dbReference type="PROSITE" id="PS51186"/>
    </source>
</evidence>
<dbReference type="SUPFAM" id="SSF55729">
    <property type="entry name" value="Acyl-CoA N-acyltransferases (Nat)"/>
    <property type="match status" value="1"/>
</dbReference>
<evidence type="ECO:0000313" key="3">
    <source>
        <dbReference type="Proteomes" id="UP001629113"/>
    </source>
</evidence>
<evidence type="ECO:0000313" key="2">
    <source>
        <dbReference type="EMBL" id="KAL3427841.1"/>
    </source>
</evidence>
<comment type="caution">
    <text evidence="2">The sequence shown here is derived from an EMBL/GenBank/DDBJ whole genome shotgun (WGS) entry which is preliminary data.</text>
</comment>
<dbReference type="PANTHER" id="PTHR42791">
    <property type="entry name" value="GNAT FAMILY ACETYLTRANSFERASE"/>
    <property type="match status" value="1"/>
</dbReference>
<gene>
    <name evidence="2" type="ORF">PVAG01_01349</name>
</gene>
<name>A0ABR4PX78_9HELO</name>
<reference evidence="2 3" key="1">
    <citation type="submission" date="2024-06" db="EMBL/GenBank/DDBJ databases">
        <title>Complete genome of Phlyctema vagabunda strain 19-DSS-EL-015.</title>
        <authorList>
            <person name="Fiorenzani C."/>
        </authorList>
    </citation>
    <scope>NUCLEOTIDE SEQUENCE [LARGE SCALE GENOMIC DNA]</scope>
    <source>
        <strain evidence="2 3">19-DSS-EL-015</strain>
    </source>
</reference>
<dbReference type="CDD" id="cd04301">
    <property type="entry name" value="NAT_SF"/>
    <property type="match status" value="1"/>
</dbReference>
<feature type="domain" description="N-acetyltransferase" evidence="1">
    <location>
        <begin position="67"/>
        <end position="216"/>
    </location>
</feature>
<dbReference type="Pfam" id="PF00583">
    <property type="entry name" value="Acetyltransf_1"/>
    <property type="match status" value="1"/>
</dbReference>
<keyword evidence="3" id="KW-1185">Reference proteome</keyword>
<dbReference type="InterPro" id="IPR000182">
    <property type="entry name" value="GNAT_dom"/>
</dbReference>
<organism evidence="2 3">
    <name type="scientific">Phlyctema vagabunda</name>
    <dbReference type="NCBI Taxonomy" id="108571"/>
    <lineage>
        <taxon>Eukaryota</taxon>
        <taxon>Fungi</taxon>
        <taxon>Dikarya</taxon>
        <taxon>Ascomycota</taxon>
        <taxon>Pezizomycotina</taxon>
        <taxon>Leotiomycetes</taxon>
        <taxon>Helotiales</taxon>
        <taxon>Dermateaceae</taxon>
        <taxon>Phlyctema</taxon>
    </lineage>
</organism>
<dbReference type="PANTHER" id="PTHR42791:SF4">
    <property type="entry name" value="ACETYLTRANSFERASE, GNAT FAMILY FAMILY (AFU_ORTHOLOGUE AFUA_4G09540)-RELATED"/>
    <property type="match status" value="1"/>
</dbReference>
<accession>A0ABR4PX78</accession>
<dbReference type="PROSITE" id="PS51186">
    <property type="entry name" value="GNAT"/>
    <property type="match status" value="1"/>
</dbReference>
<sequence>MTAPAKHSIVPVTSDDLATLAEYLHASKLALTVNRLLFLDWPNDAVQKPAYRNAIDMGFKDPAVENLKVIDAASGEILAFLGLSRKPALKEGEKEVGIPDDDADTPEGFNPIVLKAVWKAVVEIRSEWNGFEHFEITYVYVRPSSRRLGIGSELVKLCFERAKAEGLPLILSSEPAAYDFFASLGFKDTRHVDWDLSKWAPPHTGFGSFRMAGMRWDN</sequence>
<protein>
    <submittedName>
        <fullName evidence="2">GNAT family</fullName>
    </submittedName>
</protein>
<dbReference type="EMBL" id="JBFCZG010000001">
    <property type="protein sequence ID" value="KAL3427841.1"/>
    <property type="molecule type" value="Genomic_DNA"/>
</dbReference>
<dbReference type="InterPro" id="IPR016181">
    <property type="entry name" value="Acyl_CoA_acyltransferase"/>
</dbReference>
<dbReference type="InterPro" id="IPR052523">
    <property type="entry name" value="Trichothecene_AcTrans"/>
</dbReference>
<dbReference type="Gene3D" id="3.40.630.30">
    <property type="match status" value="1"/>
</dbReference>
<dbReference type="Proteomes" id="UP001629113">
    <property type="component" value="Unassembled WGS sequence"/>
</dbReference>